<evidence type="ECO:0000256" key="2">
    <source>
        <dbReference type="ARBA" id="ARBA00008749"/>
    </source>
</evidence>
<comment type="cofactor">
    <cofactor evidence="1">
        <name>Fe(2+)</name>
        <dbReference type="ChEBI" id="CHEBI:29033"/>
    </cofactor>
</comment>
<dbReference type="STRING" id="317619.GCA_000332315_00949"/>
<evidence type="ECO:0000256" key="1">
    <source>
        <dbReference type="ARBA" id="ARBA00001954"/>
    </source>
</evidence>
<comment type="similarity">
    <text evidence="2">Belongs to the fatty acid desaturase type 2 family.</text>
</comment>
<gene>
    <name evidence="6" type="ORF">PROH_10885</name>
</gene>
<feature type="domain" description="Fatty acid desaturase" evidence="5">
    <location>
        <begin position="62"/>
        <end position="332"/>
    </location>
</feature>
<organism evidence="6 7">
    <name type="scientific">Prochlorothrix hollandica PCC 9006 = CALU 1027</name>
    <dbReference type="NCBI Taxonomy" id="317619"/>
    <lineage>
        <taxon>Bacteria</taxon>
        <taxon>Bacillati</taxon>
        <taxon>Cyanobacteriota</taxon>
        <taxon>Cyanophyceae</taxon>
        <taxon>Prochlorotrichales</taxon>
        <taxon>Prochlorotrichaceae</taxon>
        <taxon>Prochlorothrix</taxon>
    </lineage>
</organism>
<evidence type="ECO:0000259" key="5">
    <source>
        <dbReference type="Pfam" id="PF00487"/>
    </source>
</evidence>
<evidence type="ECO:0000313" key="6">
    <source>
        <dbReference type="EMBL" id="KKJ00202.1"/>
    </source>
</evidence>
<keyword evidence="3" id="KW-0408">Iron</keyword>
<protein>
    <recommendedName>
        <fullName evidence="5">Fatty acid desaturase domain-containing protein</fullName>
    </recommendedName>
</protein>
<evidence type="ECO:0000256" key="4">
    <source>
        <dbReference type="SAM" id="Phobius"/>
    </source>
</evidence>
<feature type="transmembrane region" description="Helical" evidence="4">
    <location>
        <begin position="228"/>
        <end position="249"/>
    </location>
</feature>
<dbReference type="GO" id="GO:0008610">
    <property type="term" value="P:lipid biosynthetic process"/>
    <property type="evidence" value="ECO:0007669"/>
    <property type="project" value="UniProtKB-ARBA"/>
</dbReference>
<evidence type="ECO:0000313" key="7">
    <source>
        <dbReference type="Proteomes" id="UP000034681"/>
    </source>
</evidence>
<accession>A0A0M2Q0N5</accession>
<dbReference type="CDD" id="cd03506">
    <property type="entry name" value="Delta6-FADS-like"/>
    <property type="match status" value="1"/>
</dbReference>
<reference evidence="6" key="1">
    <citation type="submission" date="2012-04" db="EMBL/GenBank/DDBJ databases">
        <authorList>
            <person name="Borisov I.G."/>
            <person name="Ivanikova N.V."/>
            <person name="Pinevich A.V."/>
        </authorList>
    </citation>
    <scope>NUCLEOTIDE SEQUENCE</scope>
    <source>
        <strain evidence="6">CALU 1027</strain>
    </source>
</reference>
<dbReference type="EMBL" id="AJTX02000004">
    <property type="protein sequence ID" value="KKJ00202.1"/>
    <property type="molecule type" value="Genomic_DNA"/>
</dbReference>
<dbReference type="Pfam" id="PF00487">
    <property type="entry name" value="FA_desaturase"/>
    <property type="match status" value="1"/>
</dbReference>
<dbReference type="OrthoDB" id="104711at2"/>
<keyword evidence="7" id="KW-1185">Reference proteome</keyword>
<dbReference type="InterPro" id="IPR005804">
    <property type="entry name" value="FA_desaturase_dom"/>
</dbReference>
<feature type="transmembrane region" description="Helical" evidence="4">
    <location>
        <begin position="157"/>
        <end position="176"/>
    </location>
</feature>
<dbReference type="PANTHER" id="PTHR19353:SF19">
    <property type="entry name" value="DELTA(5) FATTY ACID DESATURASE C-RELATED"/>
    <property type="match status" value="1"/>
</dbReference>
<comment type="caution">
    <text evidence="6">The sequence shown here is derived from an EMBL/GenBank/DDBJ whole genome shotgun (WGS) entry which is preliminary data.</text>
</comment>
<dbReference type="Proteomes" id="UP000034681">
    <property type="component" value="Unassembled WGS sequence"/>
</dbReference>
<feature type="transmembrane region" description="Helical" evidence="4">
    <location>
        <begin position="197"/>
        <end position="216"/>
    </location>
</feature>
<keyword evidence="4" id="KW-0472">Membrane</keyword>
<dbReference type="PIRSF" id="PIRSF015921">
    <property type="entry name" value="FA_sphinglp_des"/>
    <property type="match status" value="1"/>
</dbReference>
<feature type="transmembrane region" description="Helical" evidence="4">
    <location>
        <begin position="64"/>
        <end position="85"/>
    </location>
</feature>
<dbReference type="eggNOG" id="COG3239">
    <property type="taxonomic scope" value="Bacteria"/>
</dbReference>
<dbReference type="GO" id="GO:0016020">
    <property type="term" value="C:membrane"/>
    <property type="evidence" value="ECO:0007669"/>
    <property type="project" value="TreeGrafter"/>
</dbReference>
<evidence type="ECO:0000256" key="3">
    <source>
        <dbReference type="ARBA" id="ARBA00023004"/>
    </source>
</evidence>
<keyword evidence="4" id="KW-0812">Transmembrane</keyword>
<proteinExistence type="inferred from homology"/>
<dbReference type="AlphaFoldDB" id="A0A0M2Q0N5"/>
<dbReference type="GO" id="GO:0016717">
    <property type="term" value="F:oxidoreductase activity, acting on paired donors, with oxidation of a pair of donors resulting in the reduction of molecular oxygen to two molecules of water"/>
    <property type="evidence" value="ECO:0007669"/>
    <property type="project" value="TreeGrafter"/>
</dbReference>
<sequence length="369" mass="41871">MALVKFPHKVGFYSTLKARVDEEFNHSHGSQKGNWPMIGKAAIILGGYIASYVALVFFCSNLWLAIALGFVLSQFYVMVGFGIQHDGTHESFSRHKWVNRLAGMGLDFLGASSTMWKYRHNFVHHTYTNIAHVDDDLETLNILRLSPHHDWKPWHRFQHLYCFLVYGILAVFWIYVSDFQKLQSGKLGKYNIPDFSVADKVVLFGGRILFISYSMILPSFFHPFWQVVVANALILMVVGINLSLVFNLAHVTGDNEYPQPENGEIENEWAIHQVVTAANFAAHNPWVSWYTGGLNCQIEHHLFPTICHIHYPRLCKIVEQTCGEFGVPYVSYPTVMEALACHLQFLKDLGQPDSVASVPMAVPVDVVGR</sequence>
<dbReference type="InterPro" id="IPR012171">
    <property type="entry name" value="Fatty_acid_desaturase"/>
</dbReference>
<keyword evidence="4" id="KW-1133">Transmembrane helix</keyword>
<name>A0A0M2Q0N5_PROHO</name>
<dbReference type="PANTHER" id="PTHR19353">
    <property type="entry name" value="FATTY ACID DESATURASE 2"/>
    <property type="match status" value="1"/>
</dbReference>
<feature type="transmembrane region" description="Helical" evidence="4">
    <location>
        <begin position="37"/>
        <end position="58"/>
    </location>
</feature>